<feature type="transmembrane region" description="Helical" evidence="10">
    <location>
        <begin position="195"/>
        <end position="215"/>
    </location>
</feature>
<sequence>MHKYPIYLQDDEKSCGVYCLKMLLKYYGIDEDTTILKTKTRVDASGTTIKGLVETLKSYNVETKAYKASLDQLEENHVPIPAILHIIEGKLGHFVVLYELGEQCVIGDPAKGLLQVPRMQLKEMYSGFVIVIRHIGRYYDYHDVTYKDFLKQTYKLYRKEVGVLIRYALFSSLLSFVLSRIAGIMIDEMKVKMPLFLGFALFLAYSILSLIKVLLTKMKNKKTVLFERALDKEVVYRSIINTLHLPEHLLSSDAGLIQSKLLNLYHLSSYTVRFYEAFSIDILTIVLLFVALVLLSPIMALLACVSFLVIFFYVRSRSRLLFELYKTTYEKHNIHMSELLEFISSRHLYRQNANGKKWEKRFEHAYEQEANSVEDQEMAKQSFVAQLESLHVIFLTLILFVGFYSFHASRLTLGHLLAFYMLYSLMETPIIELATSIVEYRENVLLYESFKEFGLVQKDGHDDLKQAIATIDFDDVTYGYGYHLDVLKHLDFTINHNLFIMGANGSGKSTLFYLLKGLDDCYKGNIYLNDQELRTLRKASLYKHMAYCARGETLLKGSVRENLGSHDDEAIHEVLQLLESEELYYRLDQNMDMDGQPFSSGEQAIIQIARCLLKESDVCLFDEVFSSIAFSKAKRIIHKIFKAYPDTLFVIVTHQLNLMNKGEEYAIMGNGKVKEIKVKR</sequence>
<comment type="subcellular location">
    <subcellularLocation>
        <location evidence="1">Cell membrane</location>
        <topology evidence="1">Multi-pass membrane protein</topology>
    </subcellularLocation>
</comment>
<dbReference type="GO" id="GO:0140359">
    <property type="term" value="F:ABC-type transporter activity"/>
    <property type="evidence" value="ECO:0007669"/>
    <property type="project" value="InterPro"/>
</dbReference>
<keyword evidence="5" id="KW-0067">ATP-binding</keyword>
<dbReference type="SUPFAM" id="SSF90123">
    <property type="entry name" value="ABC transporter transmembrane region"/>
    <property type="match status" value="1"/>
</dbReference>
<dbReference type="Proteomes" id="UP000183028">
    <property type="component" value="Unassembled WGS sequence"/>
</dbReference>
<evidence type="ECO:0000256" key="7">
    <source>
        <dbReference type="ARBA" id="ARBA00022989"/>
    </source>
</evidence>
<dbReference type="GO" id="GO:0043213">
    <property type="term" value="P:bacteriocin transport"/>
    <property type="evidence" value="ECO:0007669"/>
    <property type="project" value="UniProtKB-KW"/>
</dbReference>
<evidence type="ECO:0000259" key="11">
    <source>
        <dbReference type="PROSITE" id="PS50893"/>
    </source>
</evidence>
<evidence type="ECO:0000313" key="14">
    <source>
        <dbReference type="EMBL" id="SEI68340.1"/>
    </source>
</evidence>
<feature type="transmembrane region" description="Helical" evidence="10">
    <location>
        <begin position="387"/>
        <end position="406"/>
    </location>
</feature>
<keyword evidence="4" id="KW-0378">Hydrolase</keyword>
<evidence type="ECO:0000256" key="4">
    <source>
        <dbReference type="ARBA" id="ARBA00022807"/>
    </source>
</evidence>
<keyword evidence="9" id="KW-0080">Bacteriocin transport</keyword>
<evidence type="ECO:0000256" key="5">
    <source>
        <dbReference type="ARBA" id="ARBA00022840"/>
    </source>
</evidence>
<keyword evidence="4" id="KW-0645">Protease</keyword>
<dbReference type="RefSeq" id="WP_074731790.1">
    <property type="nucleotide sequence ID" value="NZ_FNYK01000016.1"/>
</dbReference>
<dbReference type="PROSITE" id="PS50893">
    <property type="entry name" value="ABC_TRANSPORTER_2"/>
    <property type="match status" value="1"/>
</dbReference>
<dbReference type="GO" id="GO:0015031">
    <property type="term" value="P:protein transport"/>
    <property type="evidence" value="ECO:0007669"/>
    <property type="project" value="UniProtKB-KW"/>
</dbReference>
<keyword evidence="4" id="KW-0788">Thiol protease</keyword>
<evidence type="ECO:0000256" key="3">
    <source>
        <dbReference type="ARBA" id="ARBA00022741"/>
    </source>
</evidence>
<dbReference type="Pfam" id="PF00005">
    <property type="entry name" value="ABC_tran"/>
    <property type="match status" value="1"/>
</dbReference>
<dbReference type="InterPro" id="IPR027417">
    <property type="entry name" value="P-loop_NTPase"/>
</dbReference>
<evidence type="ECO:0000256" key="2">
    <source>
        <dbReference type="ARBA" id="ARBA00022692"/>
    </source>
</evidence>
<keyword evidence="8 10" id="KW-0472">Membrane</keyword>
<dbReference type="STRING" id="322505.SAMN04487836_12025"/>
<dbReference type="GO" id="GO:0016887">
    <property type="term" value="F:ATP hydrolysis activity"/>
    <property type="evidence" value="ECO:0007669"/>
    <property type="project" value="InterPro"/>
</dbReference>
<dbReference type="GO" id="GO:0005886">
    <property type="term" value="C:plasma membrane"/>
    <property type="evidence" value="ECO:0007669"/>
    <property type="project" value="UniProtKB-SubCell"/>
</dbReference>
<feature type="transmembrane region" description="Helical" evidence="10">
    <location>
        <begin position="164"/>
        <end position="183"/>
    </location>
</feature>
<evidence type="ECO:0000256" key="10">
    <source>
        <dbReference type="SAM" id="Phobius"/>
    </source>
</evidence>
<keyword evidence="6" id="KW-0653">Protein transport</keyword>
<organism evidence="14 15">
    <name type="scientific">Sharpea azabuensis</name>
    <dbReference type="NCBI Taxonomy" id="322505"/>
    <lineage>
        <taxon>Bacteria</taxon>
        <taxon>Bacillati</taxon>
        <taxon>Bacillota</taxon>
        <taxon>Erysipelotrichia</taxon>
        <taxon>Erysipelotrichales</taxon>
        <taxon>Coprobacillaceae</taxon>
        <taxon>Sharpea</taxon>
    </lineage>
</organism>
<keyword evidence="7 10" id="KW-1133">Transmembrane helix</keyword>
<dbReference type="PROSITE" id="PS50929">
    <property type="entry name" value="ABC_TM1F"/>
    <property type="match status" value="1"/>
</dbReference>
<evidence type="ECO:0000259" key="12">
    <source>
        <dbReference type="PROSITE" id="PS50929"/>
    </source>
</evidence>
<dbReference type="InterPro" id="IPR003439">
    <property type="entry name" value="ABC_transporter-like_ATP-bd"/>
</dbReference>
<dbReference type="Gene3D" id="3.40.50.300">
    <property type="entry name" value="P-loop containing nucleotide triphosphate hydrolases"/>
    <property type="match status" value="1"/>
</dbReference>
<evidence type="ECO:0000256" key="1">
    <source>
        <dbReference type="ARBA" id="ARBA00004651"/>
    </source>
</evidence>
<dbReference type="GO" id="GO:0034040">
    <property type="term" value="F:ATPase-coupled lipid transmembrane transporter activity"/>
    <property type="evidence" value="ECO:0007669"/>
    <property type="project" value="TreeGrafter"/>
</dbReference>
<keyword evidence="6" id="KW-0813">Transport</keyword>
<evidence type="ECO:0000259" key="13">
    <source>
        <dbReference type="PROSITE" id="PS50990"/>
    </source>
</evidence>
<protein>
    <submittedName>
        <fullName evidence="14">ABC-type bacteriocin/lantibiotic exporter, contains an N-terminal double-glycine peptidase domain</fullName>
    </submittedName>
</protein>
<feature type="domain" description="Peptidase C39" evidence="13">
    <location>
        <begin position="9"/>
        <end position="132"/>
    </location>
</feature>
<dbReference type="GO" id="GO:0005524">
    <property type="term" value="F:ATP binding"/>
    <property type="evidence" value="ECO:0007669"/>
    <property type="project" value="UniProtKB-KW"/>
</dbReference>
<dbReference type="Pfam" id="PF03412">
    <property type="entry name" value="Peptidase_C39"/>
    <property type="match status" value="1"/>
</dbReference>
<dbReference type="GO" id="GO:0006508">
    <property type="term" value="P:proteolysis"/>
    <property type="evidence" value="ECO:0007669"/>
    <property type="project" value="InterPro"/>
</dbReference>
<dbReference type="PANTHER" id="PTHR24221:SF654">
    <property type="entry name" value="ATP-BINDING CASSETTE SUB-FAMILY B MEMBER 6"/>
    <property type="match status" value="1"/>
</dbReference>
<keyword evidence="3" id="KW-0547">Nucleotide-binding</keyword>
<proteinExistence type="predicted"/>
<dbReference type="Gene3D" id="1.20.1560.10">
    <property type="entry name" value="ABC transporter type 1, transmembrane domain"/>
    <property type="match status" value="1"/>
</dbReference>
<dbReference type="EMBL" id="FNYK01000016">
    <property type="protein sequence ID" value="SEI68340.1"/>
    <property type="molecule type" value="Genomic_DNA"/>
</dbReference>
<dbReference type="GO" id="GO:0008234">
    <property type="term" value="F:cysteine-type peptidase activity"/>
    <property type="evidence" value="ECO:0007669"/>
    <property type="project" value="UniProtKB-KW"/>
</dbReference>
<dbReference type="InterPro" id="IPR005074">
    <property type="entry name" value="Peptidase_C39"/>
</dbReference>
<evidence type="ECO:0000256" key="8">
    <source>
        <dbReference type="ARBA" id="ARBA00023136"/>
    </source>
</evidence>
<evidence type="ECO:0000256" key="9">
    <source>
        <dbReference type="ARBA" id="ARBA00043264"/>
    </source>
</evidence>
<dbReference type="InterPro" id="IPR036640">
    <property type="entry name" value="ABC1_TM_sf"/>
</dbReference>
<dbReference type="InterPro" id="IPR039421">
    <property type="entry name" value="Type_1_exporter"/>
</dbReference>
<dbReference type="OrthoDB" id="2968466at2"/>
<evidence type="ECO:0000256" key="6">
    <source>
        <dbReference type="ARBA" id="ARBA00022927"/>
    </source>
</evidence>
<dbReference type="InterPro" id="IPR003593">
    <property type="entry name" value="AAA+_ATPase"/>
</dbReference>
<dbReference type="SUPFAM" id="SSF52540">
    <property type="entry name" value="P-loop containing nucleoside triphosphate hydrolases"/>
    <property type="match status" value="1"/>
</dbReference>
<reference evidence="15" key="1">
    <citation type="submission" date="2016-10" db="EMBL/GenBank/DDBJ databases">
        <authorList>
            <person name="Varghese N."/>
        </authorList>
    </citation>
    <scope>NUCLEOTIDE SEQUENCE [LARGE SCALE GENOMIC DNA]</scope>
    <source>
        <strain evidence="15">DSM 20406</strain>
    </source>
</reference>
<accession>A0A1H6SWC1</accession>
<dbReference type="Gene3D" id="3.90.70.10">
    <property type="entry name" value="Cysteine proteinases"/>
    <property type="match status" value="1"/>
</dbReference>
<gene>
    <name evidence="14" type="ORF">SAMN04487834_101631</name>
</gene>
<feature type="domain" description="ABC transporter" evidence="11">
    <location>
        <begin position="471"/>
        <end position="678"/>
    </location>
</feature>
<dbReference type="PROSITE" id="PS50990">
    <property type="entry name" value="PEPTIDASE_C39"/>
    <property type="match status" value="1"/>
</dbReference>
<dbReference type="PANTHER" id="PTHR24221">
    <property type="entry name" value="ATP-BINDING CASSETTE SUB-FAMILY B"/>
    <property type="match status" value="1"/>
</dbReference>
<dbReference type="AlphaFoldDB" id="A0A1H6SWC1"/>
<dbReference type="eggNOG" id="COG2274">
    <property type="taxonomic scope" value="Bacteria"/>
</dbReference>
<dbReference type="InterPro" id="IPR011527">
    <property type="entry name" value="ABC1_TM_dom"/>
</dbReference>
<dbReference type="SMART" id="SM00382">
    <property type="entry name" value="AAA"/>
    <property type="match status" value="1"/>
</dbReference>
<feature type="transmembrane region" description="Helical" evidence="10">
    <location>
        <begin position="274"/>
        <end position="292"/>
    </location>
</feature>
<keyword evidence="15" id="KW-1185">Reference proteome</keyword>
<feature type="transmembrane region" description="Helical" evidence="10">
    <location>
        <begin position="298"/>
        <end position="314"/>
    </location>
</feature>
<feature type="domain" description="ABC transmembrane type-1" evidence="12">
    <location>
        <begin position="168"/>
        <end position="442"/>
    </location>
</feature>
<evidence type="ECO:0000313" key="15">
    <source>
        <dbReference type="Proteomes" id="UP000183028"/>
    </source>
</evidence>
<name>A0A1H6SWC1_9FIRM</name>
<keyword evidence="2 10" id="KW-0812">Transmembrane</keyword>